<evidence type="ECO:0000256" key="3">
    <source>
        <dbReference type="ARBA" id="ARBA00022729"/>
    </source>
</evidence>
<dbReference type="Pfam" id="PF10411">
    <property type="entry name" value="DsbC_N"/>
    <property type="match status" value="1"/>
</dbReference>
<dbReference type="InterPro" id="IPR036249">
    <property type="entry name" value="Thioredoxin-like_sf"/>
</dbReference>
<dbReference type="PANTHER" id="PTHR35272">
    <property type="entry name" value="THIOL:DISULFIDE INTERCHANGE PROTEIN DSBC-RELATED"/>
    <property type="match status" value="1"/>
</dbReference>
<dbReference type="CDD" id="cd03020">
    <property type="entry name" value="DsbA_DsbC_DsbG"/>
    <property type="match status" value="1"/>
</dbReference>
<gene>
    <name evidence="10" type="ORF">PN36_26795</name>
</gene>
<dbReference type="InterPro" id="IPR009094">
    <property type="entry name" value="DiS-bond_isomerase_DsbC/G_N_sf"/>
</dbReference>
<keyword evidence="3 7" id="KW-0732">Signal</keyword>
<dbReference type="Proteomes" id="UP000030428">
    <property type="component" value="Unassembled WGS sequence"/>
</dbReference>
<feature type="domain" description="Disulphide bond isomerase DsbC/G N-terminal" evidence="8">
    <location>
        <begin position="15"/>
        <end position="73"/>
    </location>
</feature>
<keyword evidence="11" id="KW-1185">Reference proteome</keyword>
<dbReference type="PANTHER" id="PTHR35272:SF3">
    <property type="entry name" value="THIOL:DISULFIDE INTERCHANGE PROTEIN DSBC"/>
    <property type="match status" value="1"/>
</dbReference>
<organism evidence="10 11">
    <name type="scientific">Candidatus Thiomargarita nelsonii</name>
    <dbReference type="NCBI Taxonomy" id="1003181"/>
    <lineage>
        <taxon>Bacteria</taxon>
        <taxon>Pseudomonadati</taxon>
        <taxon>Pseudomonadota</taxon>
        <taxon>Gammaproteobacteria</taxon>
        <taxon>Thiotrichales</taxon>
        <taxon>Thiotrichaceae</taxon>
        <taxon>Thiomargarita</taxon>
    </lineage>
</organism>
<dbReference type="EMBL" id="JSZA02000160">
    <property type="protein sequence ID" value="KHD06067.1"/>
    <property type="molecule type" value="Genomic_DNA"/>
</dbReference>
<evidence type="ECO:0000256" key="7">
    <source>
        <dbReference type="RuleBase" id="RU364038"/>
    </source>
</evidence>
<dbReference type="InterPro" id="IPR051470">
    <property type="entry name" value="Thiol:disulfide_interchange"/>
</dbReference>
<evidence type="ECO:0000259" key="8">
    <source>
        <dbReference type="Pfam" id="PF10411"/>
    </source>
</evidence>
<sequence>MVEPSVPVAVTETVKRVQQLLRVKNDKVSVAASPITGLYEVVIGGEVIYISADGRYFVTGNIFESKSRRNLTDEKRGELRVAALNALKDAELVVFAPETETRHTINVFTDVDCAYCSKFHNEVPELNKAGIKVRYLAFPRAGVGSKTYNTMVSVWCAEDQQQAMTDAKARREVKPATCENPVAQQYELGQRIGITGTPAMVLSDGELVPGYVPAKKLIAYLQQKSMPFSQPRQ</sequence>
<reference evidence="10 11" key="1">
    <citation type="journal article" date="2016" name="Front. Microbiol.">
        <title>Single-Cell (Meta-)Genomics of a Dimorphic Candidatus Thiomargarita nelsonii Reveals Genomic Plasticity.</title>
        <authorList>
            <person name="Flood B.E."/>
            <person name="Fliss P."/>
            <person name="Jones D.S."/>
            <person name="Dick G.J."/>
            <person name="Jain S."/>
            <person name="Kaster A.K."/>
            <person name="Winkel M."/>
            <person name="Mussmann M."/>
            <person name="Bailey J."/>
        </authorList>
    </citation>
    <scope>NUCLEOTIDE SEQUENCE [LARGE SCALE GENOMIC DNA]</scope>
    <source>
        <strain evidence="10">Hydrate Ridge</strain>
    </source>
</reference>
<evidence type="ECO:0000256" key="6">
    <source>
        <dbReference type="ARBA" id="ARBA00023284"/>
    </source>
</evidence>
<dbReference type="SUPFAM" id="SSF52833">
    <property type="entry name" value="Thioredoxin-like"/>
    <property type="match status" value="1"/>
</dbReference>
<comment type="subcellular location">
    <subcellularLocation>
        <location evidence="1 7">Periplasm</location>
    </subcellularLocation>
</comment>
<evidence type="ECO:0000259" key="9">
    <source>
        <dbReference type="Pfam" id="PF13098"/>
    </source>
</evidence>
<feature type="domain" description="Thioredoxin-like fold" evidence="9">
    <location>
        <begin position="100"/>
        <end position="221"/>
    </location>
</feature>
<comment type="caution">
    <text evidence="10">The sequence shown here is derived from an EMBL/GenBank/DDBJ whole genome shotgun (WGS) entry which is preliminary data.</text>
</comment>
<dbReference type="Gene3D" id="3.40.30.10">
    <property type="entry name" value="Glutaredoxin"/>
    <property type="match status" value="1"/>
</dbReference>
<dbReference type="InterPro" id="IPR012336">
    <property type="entry name" value="Thioredoxin-like_fold"/>
</dbReference>
<accession>A0A0A6P6L2</accession>
<keyword evidence="4 7" id="KW-0574">Periplasm</keyword>
<protein>
    <recommendedName>
        <fullName evidence="7">Thiol:disulfide interchange protein</fullName>
    </recommendedName>
</protein>
<dbReference type="Pfam" id="PF13098">
    <property type="entry name" value="Thioredoxin_2"/>
    <property type="match status" value="1"/>
</dbReference>
<comment type="function">
    <text evidence="7">Required for disulfide bond formation in some periplasmic proteins. Acts by transferring its disulfide bond to other proteins and is reduced in the process.</text>
</comment>
<evidence type="ECO:0000256" key="4">
    <source>
        <dbReference type="ARBA" id="ARBA00022764"/>
    </source>
</evidence>
<keyword evidence="6 7" id="KW-0676">Redox-active center</keyword>
<evidence type="ECO:0000313" key="10">
    <source>
        <dbReference type="EMBL" id="KHD06067.1"/>
    </source>
</evidence>
<dbReference type="Gene3D" id="3.10.450.70">
    <property type="entry name" value="Disulphide bond isomerase, DsbC/G, N-terminal"/>
    <property type="match status" value="1"/>
</dbReference>
<keyword evidence="5" id="KW-1015">Disulfide bond</keyword>
<evidence type="ECO:0000256" key="2">
    <source>
        <dbReference type="ARBA" id="ARBA00009813"/>
    </source>
</evidence>
<dbReference type="InterPro" id="IPR018950">
    <property type="entry name" value="DiS-bond_isomerase_DsbC/G_N"/>
</dbReference>
<dbReference type="InterPro" id="IPR033954">
    <property type="entry name" value="DiS-bond_Isoase_DsbC/G"/>
</dbReference>
<dbReference type="GO" id="GO:0042597">
    <property type="term" value="C:periplasmic space"/>
    <property type="evidence" value="ECO:0007669"/>
    <property type="project" value="UniProtKB-SubCell"/>
</dbReference>
<name>A0A0A6P6L2_9GAMM</name>
<dbReference type="AlphaFoldDB" id="A0A0A6P6L2"/>
<evidence type="ECO:0000256" key="1">
    <source>
        <dbReference type="ARBA" id="ARBA00004418"/>
    </source>
</evidence>
<proteinExistence type="inferred from homology"/>
<evidence type="ECO:0000256" key="5">
    <source>
        <dbReference type="ARBA" id="ARBA00023157"/>
    </source>
</evidence>
<comment type="similarity">
    <text evidence="2 7">Belongs to the thioredoxin family. DsbC subfamily.</text>
</comment>
<evidence type="ECO:0000313" key="11">
    <source>
        <dbReference type="Proteomes" id="UP000030428"/>
    </source>
</evidence>
<dbReference type="SUPFAM" id="SSF54423">
    <property type="entry name" value="DsbC/DsbG N-terminal domain-like"/>
    <property type="match status" value="1"/>
</dbReference>